<sequence length="80" mass="9400">MKTRKNIYLGLGIAIITIDIFLTCIVYYDFKRSYRHLNYTIILLPLQVLLIPALLFLFGAYRVQKKINRQNRNALLNAIN</sequence>
<proteinExistence type="predicted"/>
<feature type="transmembrane region" description="Helical" evidence="1">
    <location>
        <begin position="7"/>
        <end position="28"/>
    </location>
</feature>
<protein>
    <submittedName>
        <fullName evidence="2">Uncharacterized protein</fullName>
    </submittedName>
</protein>
<keyword evidence="3" id="KW-1185">Reference proteome</keyword>
<organism evidence="2 3">
    <name type="scientific">Niastella vici</name>
    <dbReference type="NCBI Taxonomy" id="1703345"/>
    <lineage>
        <taxon>Bacteria</taxon>
        <taxon>Pseudomonadati</taxon>
        <taxon>Bacteroidota</taxon>
        <taxon>Chitinophagia</taxon>
        <taxon>Chitinophagales</taxon>
        <taxon>Chitinophagaceae</taxon>
        <taxon>Niastella</taxon>
    </lineage>
</organism>
<keyword evidence="1" id="KW-0472">Membrane</keyword>
<name>A0A1V9FLN5_9BACT</name>
<dbReference type="Proteomes" id="UP000192796">
    <property type="component" value="Unassembled WGS sequence"/>
</dbReference>
<dbReference type="EMBL" id="LVYD01000083">
    <property type="protein sequence ID" value="OQP59265.1"/>
    <property type="molecule type" value="Genomic_DNA"/>
</dbReference>
<evidence type="ECO:0000313" key="2">
    <source>
        <dbReference type="EMBL" id="OQP59265.1"/>
    </source>
</evidence>
<evidence type="ECO:0000313" key="3">
    <source>
        <dbReference type="Proteomes" id="UP000192796"/>
    </source>
</evidence>
<dbReference type="AlphaFoldDB" id="A0A1V9FLN5"/>
<reference evidence="2 3" key="1">
    <citation type="submission" date="2016-03" db="EMBL/GenBank/DDBJ databases">
        <title>Niastella vici sp. nov., isolated from farmland soil.</title>
        <authorList>
            <person name="Chen L."/>
            <person name="Wang D."/>
            <person name="Yang S."/>
            <person name="Wang G."/>
        </authorList>
    </citation>
    <scope>NUCLEOTIDE SEQUENCE [LARGE SCALE GENOMIC DNA]</scope>
    <source>
        <strain evidence="2 3">DJ57</strain>
    </source>
</reference>
<accession>A0A1V9FLN5</accession>
<gene>
    <name evidence="2" type="ORF">A3860_38075</name>
</gene>
<keyword evidence="1" id="KW-1133">Transmembrane helix</keyword>
<comment type="caution">
    <text evidence="2">The sequence shown here is derived from an EMBL/GenBank/DDBJ whole genome shotgun (WGS) entry which is preliminary data.</text>
</comment>
<dbReference type="RefSeq" id="WP_081154828.1">
    <property type="nucleotide sequence ID" value="NZ_LVYD01000083.1"/>
</dbReference>
<evidence type="ECO:0000256" key="1">
    <source>
        <dbReference type="SAM" id="Phobius"/>
    </source>
</evidence>
<feature type="transmembrane region" description="Helical" evidence="1">
    <location>
        <begin position="40"/>
        <end position="61"/>
    </location>
</feature>
<keyword evidence="1" id="KW-0812">Transmembrane</keyword>